<dbReference type="AlphaFoldDB" id="A0A423V963"/>
<dbReference type="Proteomes" id="UP000284375">
    <property type="component" value="Unassembled WGS sequence"/>
</dbReference>
<evidence type="ECO:0000313" key="2">
    <source>
        <dbReference type="Proteomes" id="UP000284375"/>
    </source>
</evidence>
<name>A0A423V963_CYTCH</name>
<protein>
    <submittedName>
        <fullName evidence="1">Uncharacterized protein</fullName>
    </submittedName>
</protein>
<evidence type="ECO:0000313" key="1">
    <source>
        <dbReference type="EMBL" id="ROV87397.1"/>
    </source>
</evidence>
<sequence>MDSATDREREVANCLFQIDKLDDTDVRAVLRHLATDDAVFSEAQCSHIASVIDGTLHQKSRDAVNAKLNCASGFGAAVNWEKNFGSYAYPGHVSGVLRDAENNNQDEMQITEVHSKLPLTVSEGGGEDGILLRARNQPKSVNVPASKRHKTEFDNTETANLQAGVQADEASLVKKAKQKPVQGKICKHCGTRFVKRDNKAKLVKKGKAPCRASMSGLHEAE</sequence>
<proteinExistence type="predicted"/>
<dbReference type="OrthoDB" id="5239544at2759"/>
<comment type="caution">
    <text evidence="1">The sequence shown here is derived from an EMBL/GenBank/DDBJ whole genome shotgun (WGS) entry which is preliminary data.</text>
</comment>
<organism evidence="1 2">
    <name type="scientific">Cytospora chrysosperma</name>
    <name type="common">Cytospora canker fungus</name>
    <name type="synonym">Sphaeria chrysosperma</name>
    <dbReference type="NCBI Taxonomy" id="252740"/>
    <lineage>
        <taxon>Eukaryota</taxon>
        <taxon>Fungi</taxon>
        <taxon>Dikarya</taxon>
        <taxon>Ascomycota</taxon>
        <taxon>Pezizomycotina</taxon>
        <taxon>Sordariomycetes</taxon>
        <taxon>Sordariomycetidae</taxon>
        <taxon>Diaporthales</taxon>
        <taxon>Cytosporaceae</taxon>
        <taxon>Cytospora</taxon>
    </lineage>
</organism>
<accession>A0A423V963</accession>
<reference evidence="1 2" key="1">
    <citation type="submission" date="2015-09" db="EMBL/GenBank/DDBJ databases">
        <title>Host preference determinants of Valsa canker pathogens revealed by comparative genomics.</title>
        <authorList>
            <person name="Yin Z."/>
            <person name="Huang L."/>
        </authorList>
    </citation>
    <scope>NUCLEOTIDE SEQUENCE [LARGE SCALE GENOMIC DNA]</scope>
    <source>
        <strain evidence="1 2">YSFL</strain>
    </source>
</reference>
<dbReference type="EMBL" id="LJZO01000084">
    <property type="protein sequence ID" value="ROV87397.1"/>
    <property type="molecule type" value="Genomic_DNA"/>
</dbReference>
<gene>
    <name evidence="1" type="ORF">VSDG_09694</name>
</gene>
<keyword evidence="2" id="KW-1185">Reference proteome</keyword>